<comment type="caution">
    <text evidence="2">The sequence shown here is derived from an EMBL/GenBank/DDBJ whole genome shotgun (WGS) entry which is preliminary data.</text>
</comment>
<dbReference type="Pfam" id="PF05235">
    <property type="entry name" value="CHAD"/>
    <property type="match status" value="1"/>
</dbReference>
<dbReference type="Proteomes" id="UP001209535">
    <property type="component" value="Unassembled WGS sequence"/>
</dbReference>
<reference evidence="2 3" key="1">
    <citation type="submission" date="2022-10" db="EMBL/GenBank/DDBJ databases">
        <title>Defluviimonas sp. nov., isolated from ocean surface sediments.</title>
        <authorList>
            <person name="He W."/>
            <person name="Wang L."/>
            <person name="Zhang D.-F."/>
        </authorList>
    </citation>
    <scope>NUCLEOTIDE SEQUENCE [LARGE SCALE GENOMIC DNA]</scope>
    <source>
        <strain evidence="2 3">WL0024</strain>
    </source>
</reference>
<proteinExistence type="predicted"/>
<organism evidence="2 3">
    <name type="scientific">Albidovulum salinarum</name>
    <dbReference type="NCBI Taxonomy" id="2984153"/>
    <lineage>
        <taxon>Bacteria</taxon>
        <taxon>Pseudomonadati</taxon>
        <taxon>Pseudomonadota</taxon>
        <taxon>Alphaproteobacteria</taxon>
        <taxon>Rhodobacterales</taxon>
        <taxon>Paracoccaceae</taxon>
        <taxon>Albidovulum</taxon>
    </lineage>
</organism>
<name>A0ABT2X912_9RHOB</name>
<evidence type="ECO:0000313" key="3">
    <source>
        <dbReference type="Proteomes" id="UP001209535"/>
    </source>
</evidence>
<dbReference type="SMART" id="SM00880">
    <property type="entry name" value="CHAD"/>
    <property type="match status" value="1"/>
</dbReference>
<dbReference type="RefSeq" id="WP_263339111.1">
    <property type="nucleotide sequence ID" value="NZ_JAOVQO010000018.1"/>
</dbReference>
<protein>
    <submittedName>
        <fullName evidence="2">CHAD domain-containing protein</fullName>
    </submittedName>
</protein>
<dbReference type="EMBL" id="JAOVQO010000018">
    <property type="protein sequence ID" value="MCU9849849.1"/>
    <property type="molecule type" value="Genomic_DNA"/>
</dbReference>
<dbReference type="PANTHER" id="PTHR39339">
    <property type="entry name" value="SLR1444 PROTEIN"/>
    <property type="match status" value="1"/>
</dbReference>
<feature type="domain" description="CHAD" evidence="1">
    <location>
        <begin position="9"/>
        <end position="285"/>
    </location>
</feature>
<dbReference type="PANTHER" id="PTHR39339:SF1">
    <property type="entry name" value="CHAD DOMAIN-CONTAINING PROTEIN"/>
    <property type="match status" value="1"/>
</dbReference>
<evidence type="ECO:0000259" key="1">
    <source>
        <dbReference type="PROSITE" id="PS51708"/>
    </source>
</evidence>
<evidence type="ECO:0000313" key="2">
    <source>
        <dbReference type="EMBL" id="MCU9849849.1"/>
    </source>
</evidence>
<dbReference type="InterPro" id="IPR007899">
    <property type="entry name" value="CHAD_dom"/>
</dbReference>
<dbReference type="PROSITE" id="PS51708">
    <property type="entry name" value="CHAD"/>
    <property type="match status" value="1"/>
</dbReference>
<sequence length="293" mass="32745">MAFAFELADRNAAKAVRRIVRDRLAASSALIADRSLPPAELVHELRKNIKKSRAALRLVRPGLKAFGRENDALREAARLMEPLRDADVLSQTFDRIAAKLHLPQATQIRLREALAAPQGDAPDTEAVYAAHAEAINEIAARAKGWKAHGSGFDALSGGLERSWEDARDALEKAASSPTPERLHRWRRRVKDHWYHARLLAPVWPEMMHPHVMAADTLGEMLGDVRDLATLIEALAGIEGGDEVCAQAAREEARLRTDAFALGLRFFREPAHGLSRRWRGWWEIWTDRSGQSSE</sequence>
<gene>
    <name evidence="2" type="ORF">OEZ60_17765</name>
</gene>
<keyword evidence="3" id="KW-1185">Reference proteome</keyword>
<accession>A0ABT2X912</accession>
<dbReference type="InterPro" id="IPR038186">
    <property type="entry name" value="CHAD_dom_sf"/>
</dbReference>
<dbReference type="Gene3D" id="1.40.20.10">
    <property type="entry name" value="CHAD domain"/>
    <property type="match status" value="1"/>
</dbReference>